<dbReference type="PROSITE" id="PS51257">
    <property type="entry name" value="PROKAR_LIPOPROTEIN"/>
    <property type="match status" value="1"/>
</dbReference>
<evidence type="ECO:0000313" key="2">
    <source>
        <dbReference type="Proteomes" id="UP000245872"/>
    </source>
</evidence>
<dbReference type="Proteomes" id="UP000245872">
    <property type="component" value="Chromosome"/>
</dbReference>
<dbReference type="KEGG" id="cher:DK880_00734"/>
<gene>
    <name evidence="1" type="ORF">DK880_00734</name>
</gene>
<organism evidence="1 2">
    <name type="scientific">Candidatus Cardinium hertigii</name>
    <dbReference type="NCBI Taxonomy" id="247481"/>
    <lineage>
        <taxon>Bacteria</taxon>
        <taxon>Pseudomonadati</taxon>
        <taxon>Bacteroidota</taxon>
        <taxon>Cytophagia</taxon>
        <taxon>Cytophagales</taxon>
        <taxon>Amoebophilaceae</taxon>
        <taxon>Candidatus Cardinium</taxon>
    </lineage>
</organism>
<proteinExistence type="predicted"/>
<reference evidence="1 2" key="1">
    <citation type="submission" date="2018-05" db="EMBL/GenBank/DDBJ databases">
        <title>Candidatus Cardinium hertigii Genome Assembly.</title>
        <authorList>
            <person name="Showmaker K.C."/>
            <person name="Walden K.O."/>
            <person name="Fields C.J."/>
            <person name="Lambert K.N."/>
            <person name="Hudson M.E."/>
        </authorList>
    </citation>
    <scope>NUCLEOTIDE SEQUENCE [LARGE SCALE GENOMIC DNA]</scope>
    <source>
        <strain evidence="2">cHgTN10</strain>
    </source>
</reference>
<sequence length="398" mass="44835">MYSNKSKNRSHLSKIWKEISFCLASVALVGCSKSINDLECQSSRRTPHDPISRIEAERIRSRAKNIIIRKAEDKAQGTIANIKELCVQVAQFQKLSKKDLDKMSVTLALLEKNYTKKLFEMLHETIGDSKEVHKFAALLAVGIAEIGNQPQDTLLYLQEIENEDCNTINILNLRNDVRTIEHTEKSAITRIKKERFEEVKRYVAIINEIEEKVINRMYTIADRMCEPMDDNSMQIHLHIKNHLTNLFKIICHVRNLSIIFTQGIEEIVAQENCLTSQLAFAYHNGVTLAQSSGMEAYGIAAKLAYYAINKGKEASVYIAQGLWNQAKVTAPIVGQGLWKVTKTTVPIIGEGIWKATKITAPIIGKAIVEIAKINYYLAKKSLEVIEHNLGTSHATADL</sequence>
<evidence type="ECO:0000313" key="1">
    <source>
        <dbReference type="EMBL" id="AWN82044.1"/>
    </source>
</evidence>
<keyword evidence="2" id="KW-1185">Reference proteome</keyword>
<dbReference type="AlphaFoldDB" id="A0A2Z3LHX4"/>
<dbReference type="EMBL" id="CP029619">
    <property type="protein sequence ID" value="AWN82044.1"/>
    <property type="molecule type" value="Genomic_DNA"/>
</dbReference>
<name>A0A2Z3LHX4_9BACT</name>
<protein>
    <submittedName>
        <fullName evidence="1">Uncharacterized protein</fullName>
    </submittedName>
</protein>
<accession>A0A2Z3LHX4</accession>